<organism evidence="2 3">
    <name type="scientific">Polyplosphaeria fusca</name>
    <dbReference type="NCBI Taxonomy" id="682080"/>
    <lineage>
        <taxon>Eukaryota</taxon>
        <taxon>Fungi</taxon>
        <taxon>Dikarya</taxon>
        <taxon>Ascomycota</taxon>
        <taxon>Pezizomycotina</taxon>
        <taxon>Dothideomycetes</taxon>
        <taxon>Pleosporomycetidae</taxon>
        <taxon>Pleosporales</taxon>
        <taxon>Tetraplosphaeriaceae</taxon>
        <taxon>Polyplosphaeria</taxon>
    </lineage>
</organism>
<comment type="caution">
    <text evidence="2">The sequence shown here is derived from an EMBL/GenBank/DDBJ whole genome shotgun (WGS) entry which is preliminary data.</text>
</comment>
<feature type="compositionally biased region" description="Low complexity" evidence="1">
    <location>
        <begin position="635"/>
        <end position="654"/>
    </location>
</feature>
<evidence type="ECO:0000313" key="3">
    <source>
        <dbReference type="Proteomes" id="UP000799444"/>
    </source>
</evidence>
<accession>A0A9P4QZG6</accession>
<protein>
    <submittedName>
        <fullName evidence="2">Uncharacterized protein</fullName>
    </submittedName>
</protein>
<proteinExistence type="predicted"/>
<feature type="region of interest" description="Disordered" evidence="1">
    <location>
        <begin position="635"/>
        <end position="657"/>
    </location>
</feature>
<sequence length="1102" mass="123354">MSIQHRSLANVWQHLQGRRDTANILREIIGQQSLSLSLQNDDSQGLERSIQPIIWIKTIYDLERCYLSGIATGVSECPPYVLSCLLPPELLFSSILHLIKTKTRLFPSETALQTREFTRPRHILAQTLLSGLRLVLLRKESIAAHDKRRLQAAINAAWQNDRLHDVERFVVLEVFTAVLDSLNGPARKNAYIQDWANARLPMYTSGLYPLEIRPETFVPSLIHGTSEEDWIDAYWAIFDVMWAVESAITQRCIDTRRQTGAFASDQIEADADEILEQLDQTRTSLLISIFHITGPMEASSALLGSLATTLLDWNEDLDNFLLRQDSLLHRRSLTRPKPSRLQSYGRNIHELSLYYESAFKALAEWLSSRQSEYQQLSVRRDGLTSNYMQDMVKDWVRIMSSPDADTQSLDLNGPLLPIYIVDCPKLHAIPKTLLEYKLRWTDKWAYSSMKENSPIVYWKEGVQCPSCGGDDKIRRARLIEPFQHLATALDNFQPDEHSLSQHSQVNSSSWYEANSISATESDSAGTGVQSQPHQISVFVQATGPKGLQQPPDYTESPISPNTSPLVVQRSQGSEYVDFPVSPLSESLNVPIPIASRLSVELPIPVRTPSVTIPETILDNSSTSALSEVSSLYLNSPSTESMTSSSSPGKAKTSSRTVRIANSMRRRPTSKAKEAFPLPKDPCFVFSASGHTLLLWGNGANHLIRFDIPSNDLAAIQGCKYEIAGIETSAAGNHKVAVIAASRLQKRRLVIFDGMTLTPEHETELEVSGRLGDWCLAVSRNDKLVAISMSDNIQIYEIEDDGIRLVSFHHQIHAHELRGGVSLQRTIPIGRPKSEESDHAPQRIETGWFGTQGKGLSSIEAAEEHQRQSAIVSRKLYFSTDSKRLVVATQLGDHCVYVDVWDCTREPVSTISEHSRSFKMPPWTLNDGDLTSVFYDSMRRNAIVTAFLGKEYPLLIPFPGYESLQNETYSTKVVHAAQSPSGLTIVVANAMTEIIYFEYTSKGALSARKLKKSSSKISNSVFKPGAIALAMPLENNLQCFWIKDGKCMLRTVNIGPTETFQDYDIRPHYDRLMSLTTKPIIAKAPSLMIPELEAGNMGFTFDR</sequence>
<name>A0A9P4QZG6_9PLEO</name>
<dbReference type="SUPFAM" id="SSF69322">
    <property type="entry name" value="Tricorn protease domain 2"/>
    <property type="match status" value="1"/>
</dbReference>
<dbReference type="AlphaFoldDB" id="A0A9P4QZG6"/>
<dbReference type="OrthoDB" id="5411560at2759"/>
<reference evidence="2" key="1">
    <citation type="journal article" date="2020" name="Stud. Mycol.">
        <title>101 Dothideomycetes genomes: a test case for predicting lifestyles and emergence of pathogens.</title>
        <authorList>
            <person name="Haridas S."/>
            <person name="Albert R."/>
            <person name="Binder M."/>
            <person name="Bloem J."/>
            <person name="Labutti K."/>
            <person name="Salamov A."/>
            <person name="Andreopoulos B."/>
            <person name="Baker S."/>
            <person name="Barry K."/>
            <person name="Bills G."/>
            <person name="Bluhm B."/>
            <person name="Cannon C."/>
            <person name="Castanera R."/>
            <person name="Culley D."/>
            <person name="Daum C."/>
            <person name="Ezra D."/>
            <person name="Gonzalez J."/>
            <person name="Henrissat B."/>
            <person name="Kuo A."/>
            <person name="Liang C."/>
            <person name="Lipzen A."/>
            <person name="Lutzoni F."/>
            <person name="Magnuson J."/>
            <person name="Mondo S."/>
            <person name="Nolan M."/>
            <person name="Ohm R."/>
            <person name="Pangilinan J."/>
            <person name="Park H.-J."/>
            <person name="Ramirez L."/>
            <person name="Alfaro M."/>
            <person name="Sun H."/>
            <person name="Tritt A."/>
            <person name="Yoshinaga Y."/>
            <person name="Zwiers L.-H."/>
            <person name="Turgeon B."/>
            <person name="Goodwin S."/>
            <person name="Spatafora J."/>
            <person name="Crous P."/>
            <person name="Grigoriev I."/>
        </authorList>
    </citation>
    <scope>NUCLEOTIDE SEQUENCE</scope>
    <source>
        <strain evidence="2">CBS 125425</strain>
    </source>
</reference>
<dbReference type="Proteomes" id="UP000799444">
    <property type="component" value="Unassembled WGS sequence"/>
</dbReference>
<evidence type="ECO:0000313" key="2">
    <source>
        <dbReference type="EMBL" id="KAF2734033.1"/>
    </source>
</evidence>
<gene>
    <name evidence="2" type="ORF">EJ04DRAFT_524020</name>
</gene>
<dbReference type="EMBL" id="ML996153">
    <property type="protein sequence ID" value="KAF2734033.1"/>
    <property type="molecule type" value="Genomic_DNA"/>
</dbReference>
<keyword evidence="3" id="KW-1185">Reference proteome</keyword>
<evidence type="ECO:0000256" key="1">
    <source>
        <dbReference type="SAM" id="MobiDB-lite"/>
    </source>
</evidence>